<keyword evidence="3" id="KW-1185">Reference proteome</keyword>
<dbReference type="AlphaFoldDB" id="A0A9D4SQH1"/>
<dbReference type="EMBL" id="JABSTV010001254">
    <property type="protein sequence ID" value="KAH7939565.1"/>
    <property type="molecule type" value="Genomic_DNA"/>
</dbReference>
<dbReference type="Proteomes" id="UP000821837">
    <property type="component" value="Chromosome 8"/>
</dbReference>
<comment type="caution">
    <text evidence="2">The sequence shown here is derived from an EMBL/GenBank/DDBJ whole genome shotgun (WGS) entry which is preliminary data.</text>
</comment>
<feature type="region of interest" description="Disordered" evidence="1">
    <location>
        <begin position="34"/>
        <end position="126"/>
    </location>
</feature>
<evidence type="ECO:0000313" key="2">
    <source>
        <dbReference type="EMBL" id="KAH7939565.1"/>
    </source>
</evidence>
<proteinExistence type="predicted"/>
<protein>
    <submittedName>
        <fullName evidence="2">Uncharacterized protein</fullName>
    </submittedName>
</protein>
<accession>A0A9D4SQH1</accession>
<evidence type="ECO:0000256" key="1">
    <source>
        <dbReference type="SAM" id="MobiDB-lite"/>
    </source>
</evidence>
<name>A0A9D4SQH1_RHISA</name>
<organism evidence="2 3">
    <name type="scientific">Rhipicephalus sanguineus</name>
    <name type="common">Brown dog tick</name>
    <name type="synonym">Ixodes sanguineus</name>
    <dbReference type="NCBI Taxonomy" id="34632"/>
    <lineage>
        <taxon>Eukaryota</taxon>
        <taxon>Metazoa</taxon>
        <taxon>Ecdysozoa</taxon>
        <taxon>Arthropoda</taxon>
        <taxon>Chelicerata</taxon>
        <taxon>Arachnida</taxon>
        <taxon>Acari</taxon>
        <taxon>Parasitiformes</taxon>
        <taxon>Ixodida</taxon>
        <taxon>Ixodoidea</taxon>
        <taxon>Ixodidae</taxon>
        <taxon>Rhipicephalinae</taxon>
        <taxon>Rhipicephalus</taxon>
        <taxon>Rhipicephalus</taxon>
    </lineage>
</organism>
<sequence>MSANDVPNANDYILQAREKIRNSESLHRRVLLEESLKKWAPHDNSSSDDSSSDDEEDDGAVPVPAIRDEVGDEDGDTSPIPDVSNQALPYVSEDEAGPPCKRRRLEDLPDEETFEPSPGTSGYRENNWTAEDDAYHVQAAPFPDWLDVDGAVFEEPVQDPDLSFLDDL</sequence>
<feature type="compositionally biased region" description="Acidic residues" evidence="1">
    <location>
        <begin position="50"/>
        <end position="59"/>
    </location>
</feature>
<evidence type="ECO:0000313" key="3">
    <source>
        <dbReference type="Proteomes" id="UP000821837"/>
    </source>
</evidence>
<reference evidence="2" key="2">
    <citation type="submission" date="2021-09" db="EMBL/GenBank/DDBJ databases">
        <authorList>
            <person name="Jia N."/>
            <person name="Wang J."/>
            <person name="Shi W."/>
            <person name="Du L."/>
            <person name="Sun Y."/>
            <person name="Zhan W."/>
            <person name="Jiang J."/>
            <person name="Wang Q."/>
            <person name="Zhang B."/>
            <person name="Ji P."/>
            <person name="Sakyi L.B."/>
            <person name="Cui X."/>
            <person name="Yuan T."/>
            <person name="Jiang B."/>
            <person name="Yang W."/>
            <person name="Lam T.T.-Y."/>
            <person name="Chang Q."/>
            <person name="Ding S."/>
            <person name="Wang X."/>
            <person name="Zhu J."/>
            <person name="Ruan X."/>
            <person name="Zhao L."/>
            <person name="Wei J."/>
            <person name="Que T."/>
            <person name="Du C."/>
            <person name="Cheng J."/>
            <person name="Dai P."/>
            <person name="Han X."/>
            <person name="Huang E."/>
            <person name="Gao Y."/>
            <person name="Liu J."/>
            <person name="Shao H."/>
            <person name="Ye R."/>
            <person name="Li L."/>
            <person name="Wei W."/>
            <person name="Wang X."/>
            <person name="Wang C."/>
            <person name="Huo Q."/>
            <person name="Li W."/>
            <person name="Guo W."/>
            <person name="Chen H."/>
            <person name="Chen S."/>
            <person name="Zhou L."/>
            <person name="Zhou L."/>
            <person name="Ni X."/>
            <person name="Tian J."/>
            <person name="Zhou Y."/>
            <person name="Sheng Y."/>
            <person name="Liu T."/>
            <person name="Pan Y."/>
            <person name="Xia L."/>
            <person name="Li J."/>
            <person name="Zhao F."/>
            <person name="Cao W."/>
        </authorList>
    </citation>
    <scope>NUCLEOTIDE SEQUENCE</scope>
    <source>
        <strain evidence="2">Rsan-2018</strain>
        <tissue evidence="2">Larvae</tissue>
    </source>
</reference>
<gene>
    <name evidence="2" type="ORF">HPB52_013847</name>
</gene>
<reference evidence="2" key="1">
    <citation type="journal article" date="2020" name="Cell">
        <title>Large-Scale Comparative Analyses of Tick Genomes Elucidate Their Genetic Diversity and Vector Capacities.</title>
        <authorList>
            <consortium name="Tick Genome and Microbiome Consortium (TIGMIC)"/>
            <person name="Jia N."/>
            <person name="Wang J."/>
            <person name="Shi W."/>
            <person name="Du L."/>
            <person name="Sun Y."/>
            <person name="Zhan W."/>
            <person name="Jiang J.F."/>
            <person name="Wang Q."/>
            <person name="Zhang B."/>
            <person name="Ji P."/>
            <person name="Bell-Sakyi L."/>
            <person name="Cui X.M."/>
            <person name="Yuan T.T."/>
            <person name="Jiang B.G."/>
            <person name="Yang W.F."/>
            <person name="Lam T.T."/>
            <person name="Chang Q.C."/>
            <person name="Ding S.J."/>
            <person name="Wang X.J."/>
            <person name="Zhu J.G."/>
            <person name="Ruan X.D."/>
            <person name="Zhao L."/>
            <person name="Wei J.T."/>
            <person name="Ye R.Z."/>
            <person name="Que T.C."/>
            <person name="Du C.H."/>
            <person name="Zhou Y.H."/>
            <person name="Cheng J.X."/>
            <person name="Dai P.F."/>
            <person name="Guo W.B."/>
            <person name="Han X.H."/>
            <person name="Huang E.J."/>
            <person name="Li L.F."/>
            <person name="Wei W."/>
            <person name="Gao Y.C."/>
            <person name="Liu J.Z."/>
            <person name="Shao H.Z."/>
            <person name="Wang X."/>
            <person name="Wang C.C."/>
            <person name="Yang T.C."/>
            <person name="Huo Q.B."/>
            <person name="Li W."/>
            <person name="Chen H.Y."/>
            <person name="Chen S.E."/>
            <person name="Zhou L.G."/>
            <person name="Ni X.B."/>
            <person name="Tian J.H."/>
            <person name="Sheng Y."/>
            <person name="Liu T."/>
            <person name="Pan Y.S."/>
            <person name="Xia L.Y."/>
            <person name="Li J."/>
            <person name="Zhao F."/>
            <person name="Cao W.C."/>
        </authorList>
    </citation>
    <scope>NUCLEOTIDE SEQUENCE</scope>
    <source>
        <strain evidence="2">Rsan-2018</strain>
    </source>
</reference>